<dbReference type="AlphaFoldDB" id="A0A6J7FTW0"/>
<dbReference type="EMBL" id="CAFBMK010000011">
    <property type="protein sequence ID" value="CAB4896845.1"/>
    <property type="molecule type" value="Genomic_DNA"/>
</dbReference>
<accession>A0A6J7FTW0</accession>
<sequence length="124" mass="12211">MLSIPGSPRPLLMAVLSAGALASCGAESSDPAGPASTTAPTSVAGSPGSSCPDIPVPGHRATRVRVVGVTCAVAVTVANDAEGRGRAAYASAGLSCTPSDATAGDTDYACTDGERRLTFRYGAR</sequence>
<evidence type="ECO:0000256" key="1">
    <source>
        <dbReference type="SAM" id="MobiDB-lite"/>
    </source>
</evidence>
<organism evidence="2">
    <name type="scientific">freshwater metagenome</name>
    <dbReference type="NCBI Taxonomy" id="449393"/>
    <lineage>
        <taxon>unclassified sequences</taxon>
        <taxon>metagenomes</taxon>
        <taxon>ecological metagenomes</taxon>
    </lineage>
</organism>
<gene>
    <name evidence="2" type="ORF">UFOPK3564_00347</name>
</gene>
<name>A0A6J7FTW0_9ZZZZ</name>
<reference evidence="2" key="1">
    <citation type="submission" date="2020-05" db="EMBL/GenBank/DDBJ databases">
        <authorList>
            <person name="Chiriac C."/>
            <person name="Salcher M."/>
            <person name="Ghai R."/>
            <person name="Kavagutti S V."/>
        </authorList>
    </citation>
    <scope>NUCLEOTIDE SEQUENCE</scope>
</reference>
<feature type="compositionally biased region" description="Polar residues" evidence="1">
    <location>
        <begin position="35"/>
        <end position="49"/>
    </location>
</feature>
<evidence type="ECO:0000313" key="2">
    <source>
        <dbReference type="EMBL" id="CAB4896845.1"/>
    </source>
</evidence>
<protein>
    <submittedName>
        <fullName evidence="2">Unannotated protein</fullName>
    </submittedName>
</protein>
<proteinExistence type="predicted"/>
<feature type="region of interest" description="Disordered" evidence="1">
    <location>
        <begin position="24"/>
        <end position="56"/>
    </location>
</feature>